<dbReference type="SUPFAM" id="SSF52540">
    <property type="entry name" value="P-loop containing nucleoside triphosphate hydrolases"/>
    <property type="match status" value="1"/>
</dbReference>
<dbReference type="InterPro" id="IPR058031">
    <property type="entry name" value="AAA_lid_NorR"/>
</dbReference>
<dbReference type="Proteomes" id="UP001056429">
    <property type="component" value="Unassembled WGS sequence"/>
</dbReference>
<evidence type="ECO:0000259" key="3">
    <source>
        <dbReference type="PROSITE" id="PS50045"/>
    </source>
</evidence>
<dbReference type="EMBL" id="JAGSOJ010000001">
    <property type="protein sequence ID" value="MCM1989409.1"/>
    <property type="molecule type" value="Genomic_DNA"/>
</dbReference>
<dbReference type="SUPFAM" id="SSF55785">
    <property type="entry name" value="PYP-like sensor domain (PAS domain)"/>
    <property type="match status" value="1"/>
</dbReference>
<dbReference type="PANTHER" id="PTHR32071">
    <property type="entry name" value="TRANSCRIPTIONAL REGULATORY PROTEIN"/>
    <property type="match status" value="1"/>
</dbReference>
<dbReference type="Gene3D" id="3.30.450.20">
    <property type="entry name" value="PAS domain"/>
    <property type="match status" value="1"/>
</dbReference>
<keyword evidence="2" id="KW-0067">ATP-binding</keyword>
<dbReference type="SMART" id="SM00382">
    <property type="entry name" value="AAA"/>
    <property type="match status" value="1"/>
</dbReference>
<reference evidence="4" key="1">
    <citation type="journal article" date="2021" name="mSystems">
        <title>Bacteria and Archaea Synergistically Convert Glycine Betaine to Biogenic Methane in the Formosa Cold Seep of the South China Sea.</title>
        <authorList>
            <person name="Li L."/>
            <person name="Zhang W."/>
            <person name="Zhang S."/>
            <person name="Song L."/>
            <person name="Sun Q."/>
            <person name="Zhang H."/>
            <person name="Xiang H."/>
            <person name="Dong X."/>
        </authorList>
    </citation>
    <scope>NUCLEOTIDE SEQUENCE</scope>
    <source>
        <strain evidence="4">ZWT</strain>
    </source>
</reference>
<dbReference type="InterPro" id="IPR000014">
    <property type="entry name" value="PAS"/>
</dbReference>
<comment type="caution">
    <text evidence="4">The sequence shown here is derived from an EMBL/GenBank/DDBJ whole genome shotgun (WGS) entry which is preliminary data.</text>
</comment>
<dbReference type="GO" id="GO:0005524">
    <property type="term" value="F:ATP binding"/>
    <property type="evidence" value="ECO:0007669"/>
    <property type="project" value="UniProtKB-KW"/>
</dbReference>
<dbReference type="FunFam" id="3.40.50.300:FF:000006">
    <property type="entry name" value="DNA-binding transcriptional regulator NtrC"/>
    <property type="match status" value="1"/>
</dbReference>
<dbReference type="InterPro" id="IPR036388">
    <property type="entry name" value="WH-like_DNA-bd_sf"/>
</dbReference>
<name>A0A9J6NZU6_9CLOT</name>
<dbReference type="Gene3D" id="3.40.50.300">
    <property type="entry name" value="P-loop containing nucleotide triphosphate hydrolases"/>
    <property type="match status" value="1"/>
</dbReference>
<dbReference type="InterPro" id="IPR025662">
    <property type="entry name" value="Sigma_54_int_dom_ATP-bd_1"/>
</dbReference>
<dbReference type="PROSITE" id="PS00675">
    <property type="entry name" value="SIGMA54_INTERACT_1"/>
    <property type="match status" value="1"/>
</dbReference>
<accession>A0A9J6NZU6</accession>
<dbReference type="GO" id="GO:0006355">
    <property type="term" value="P:regulation of DNA-templated transcription"/>
    <property type="evidence" value="ECO:0007669"/>
    <property type="project" value="InterPro"/>
</dbReference>
<dbReference type="InterPro" id="IPR003593">
    <property type="entry name" value="AAA+_ATPase"/>
</dbReference>
<evidence type="ECO:0000313" key="5">
    <source>
        <dbReference type="Proteomes" id="UP001056429"/>
    </source>
</evidence>
<dbReference type="InterPro" id="IPR002078">
    <property type="entry name" value="Sigma_54_int"/>
</dbReference>
<evidence type="ECO:0000256" key="2">
    <source>
        <dbReference type="ARBA" id="ARBA00022840"/>
    </source>
</evidence>
<keyword evidence="1" id="KW-0547">Nucleotide-binding</keyword>
<dbReference type="InterPro" id="IPR025943">
    <property type="entry name" value="Sigma_54_int_dom_ATP-bd_2"/>
</dbReference>
<dbReference type="Pfam" id="PF25601">
    <property type="entry name" value="AAA_lid_14"/>
    <property type="match status" value="1"/>
</dbReference>
<dbReference type="RefSeq" id="WP_250858405.1">
    <property type="nucleotide sequence ID" value="NZ_JAGSOJ010000001.1"/>
</dbReference>
<dbReference type="InterPro" id="IPR035965">
    <property type="entry name" value="PAS-like_dom_sf"/>
</dbReference>
<reference evidence="4" key="2">
    <citation type="submission" date="2021-04" db="EMBL/GenBank/DDBJ databases">
        <authorList>
            <person name="Dong X."/>
        </authorList>
    </citation>
    <scope>NUCLEOTIDE SEQUENCE</scope>
    <source>
        <strain evidence="4">ZWT</strain>
    </source>
</reference>
<dbReference type="AlphaFoldDB" id="A0A9J6NZU6"/>
<dbReference type="Gene3D" id="1.10.10.10">
    <property type="entry name" value="Winged helix-like DNA-binding domain superfamily/Winged helix DNA-binding domain"/>
    <property type="match status" value="1"/>
</dbReference>
<dbReference type="PANTHER" id="PTHR32071:SF57">
    <property type="entry name" value="C4-DICARBOXYLATE TRANSPORT TRANSCRIPTIONAL REGULATORY PROTEIN DCTD"/>
    <property type="match status" value="1"/>
</dbReference>
<dbReference type="PROSITE" id="PS00676">
    <property type="entry name" value="SIGMA54_INTERACT_2"/>
    <property type="match status" value="1"/>
</dbReference>
<dbReference type="CDD" id="cd00130">
    <property type="entry name" value="PAS"/>
    <property type="match status" value="1"/>
</dbReference>
<proteinExistence type="predicted"/>
<organism evidence="4 5">
    <name type="scientific">Oceanirhabdus seepicola</name>
    <dbReference type="NCBI Taxonomy" id="2828781"/>
    <lineage>
        <taxon>Bacteria</taxon>
        <taxon>Bacillati</taxon>
        <taxon>Bacillota</taxon>
        <taxon>Clostridia</taxon>
        <taxon>Eubacteriales</taxon>
        <taxon>Clostridiaceae</taxon>
        <taxon>Oceanirhabdus</taxon>
    </lineage>
</organism>
<dbReference type="InterPro" id="IPR027417">
    <property type="entry name" value="P-loop_NTPase"/>
</dbReference>
<sequence length="684" mass="78744">MKKKVAIIDYSEQEIAPIYNQLKSIFNDAIDIIKIVQGDEVEKKVSVDILLYPSFSLYKSMRNYFHGHENAIKMNKTITLDSKERLKQVKVHGPVYSYHKDFSIASEISREFHHMLNCNKVNIAPISNISSENERKIYIVLEDSYKEKKYGHEQKFINLGPGYLDVDTIVEMSMKLDLDYITENINLYNTNKSLATTKEGLKYIINKMNSYQSKVKVLLDSNEDGIIELGKDGDLKLCNNNACRIMNTTREELLKMKAKDYLPGKLIEEAFVYKNTVKNEVAKIHDKDIIFSIEPVIHSGRFYGAIIILKEFHEVENRQHKIRKKLIGKGHKAKYTFDNLIGDSQCMLECKKIAKRMSMSKASILITGETGTGKEIFAQAIHNESPRKNYQFVAVNCGALPANILESELFGYEDGAFTGSRKGGKMGLFELAHKGTIFLDEIGEMPYILQTKLLRVLQEKEIMRLGSDKIISVDIRVIAATNRKLEEQIAKKRFREDLYYRLNVLPLHIPPIRNRREDILPLIEYYKKSLGGDFLLSDEAKKVLVSYKWNGNVREIVNFVEYSCNINEDTITANDIIFNNKNEEELKRENSKAEEDFLESIGEDLEKYIFVLKVLNESYEKKVRVGRRSIYEKTKEVDLLLGEQEIRKILINLNKNGLVKISKGRLGSVITEYGKEILKVIDNS</sequence>
<dbReference type="CDD" id="cd00009">
    <property type="entry name" value="AAA"/>
    <property type="match status" value="1"/>
</dbReference>
<evidence type="ECO:0000256" key="1">
    <source>
        <dbReference type="ARBA" id="ARBA00022741"/>
    </source>
</evidence>
<keyword evidence="5" id="KW-1185">Reference proteome</keyword>
<evidence type="ECO:0000313" key="4">
    <source>
        <dbReference type="EMBL" id="MCM1989409.1"/>
    </source>
</evidence>
<dbReference type="PROSITE" id="PS50045">
    <property type="entry name" value="SIGMA54_INTERACT_4"/>
    <property type="match status" value="1"/>
</dbReference>
<gene>
    <name evidence="4" type="ORF">KDK92_06625</name>
</gene>
<feature type="domain" description="Sigma-54 factor interaction" evidence="3">
    <location>
        <begin position="340"/>
        <end position="565"/>
    </location>
</feature>
<dbReference type="Gene3D" id="1.10.8.60">
    <property type="match status" value="1"/>
</dbReference>
<dbReference type="Pfam" id="PF00158">
    <property type="entry name" value="Sigma54_activat"/>
    <property type="match status" value="1"/>
</dbReference>
<protein>
    <submittedName>
        <fullName evidence="4">Sigma 54-interacting transcriptional regulator</fullName>
    </submittedName>
</protein>